<dbReference type="PANTHER" id="PTHR38431">
    <property type="entry name" value="BLL2305 PROTEIN"/>
    <property type="match status" value="1"/>
</dbReference>
<accession>A0ABT3N341</accession>
<dbReference type="InterPro" id="IPR009061">
    <property type="entry name" value="DNA-bd_dom_put_sf"/>
</dbReference>
<feature type="domain" description="Helix-turn-helix" evidence="1">
    <location>
        <begin position="11"/>
        <end position="59"/>
    </location>
</feature>
<dbReference type="SUPFAM" id="SSF46955">
    <property type="entry name" value="Putative DNA-binding domain"/>
    <property type="match status" value="1"/>
</dbReference>
<name>A0ABT3N341_9GAMM</name>
<dbReference type="InterPro" id="IPR036388">
    <property type="entry name" value="WH-like_DNA-bd_sf"/>
</dbReference>
<organism evidence="2 3">
    <name type="scientific">Endozoicomonas gorgoniicola</name>
    <dbReference type="NCBI Taxonomy" id="1234144"/>
    <lineage>
        <taxon>Bacteria</taxon>
        <taxon>Pseudomonadati</taxon>
        <taxon>Pseudomonadota</taxon>
        <taxon>Gammaproteobacteria</taxon>
        <taxon>Oceanospirillales</taxon>
        <taxon>Endozoicomonadaceae</taxon>
        <taxon>Endozoicomonas</taxon>
    </lineage>
</organism>
<dbReference type="NCBIfam" id="TIGR01764">
    <property type="entry name" value="excise"/>
    <property type="match status" value="1"/>
</dbReference>
<evidence type="ECO:0000313" key="2">
    <source>
        <dbReference type="EMBL" id="MCW7556029.1"/>
    </source>
</evidence>
<dbReference type="Gene3D" id="1.10.10.10">
    <property type="entry name" value="Winged helix-like DNA-binding domain superfamily/Winged helix DNA-binding domain"/>
    <property type="match status" value="1"/>
</dbReference>
<evidence type="ECO:0000259" key="1">
    <source>
        <dbReference type="Pfam" id="PF12728"/>
    </source>
</evidence>
<dbReference type="RefSeq" id="WP_262565752.1">
    <property type="nucleotide sequence ID" value="NZ_JAPFCC010000001.1"/>
</dbReference>
<dbReference type="Proteomes" id="UP001209854">
    <property type="component" value="Unassembled WGS sequence"/>
</dbReference>
<dbReference type="InterPro" id="IPR041657">
    <property type="entry name" value="HTH_17"/>
</dbReference>
<dbReference type="EMBL" id="JAPFCC010000001">
    <property type="protein sequence ID" value="MCW7556029.1"/>
    <property type="molecule type" value="Genomic_DNA"/>
</dbReference>
<sequence length="64" mass="7464">MDVNHPTEEIFTIKELADYLKVNERTLYKLATDGSLPAFKVGGSWRFQRASIQKWIEQQTAQQH</sequence>
<dbReference type="PANTHER" id="PTHR38431:SF1">
    <property type="entry name" value="BLL2305 PROTEIN"/>
    <property type="match status" value="1"/>
</dbReference>
<proteinExistence type="predicted"/>
<reference evidence="2 3" key="1">
    <citation type="submission" date="2022-10" db="EMBL/GenBank/DDBJ databases">
        <title>High-quality genome sequences of two octocoral-associated bacteria, Endozoicomonas euniceicola EF212 and Endozoicomonas gorgoniicola PS125.</title>
        <authorList>
            <person name="Chiou Y.-J."/>
            <person name="Chen Y.-H."/>
        </authorList>
    </citation>
    <scope>NUCLEOTIDE SEQUENCE [LARGE SCALE GENOMIC DNA]</scope>
    <source>
        <strain evidence="2 3">PS125</strain>
    </source>
</reference>
<comment type="caution">
    <text evidence="2">The sequence shown here is derived from an EMBL/GenBank/DDBJ whole genome shotgun (WGS) entry which is preliminary data.</text>
</comment>
<protein>
    <submittedName>
        <fullName evidence="2">Helix-turn-helix domain-containing protein</fullName>
    </submittedName>
</protein>
<dbReference type="InterPro" id="IPR010093">
    <property type="entry name" value="SinI_DNA-bd"/>
</dbReference>
<dbReference type="Pfam" id="PF12728">
    <property type="entry name" value="HTH_17"/>
    <property type="match status" value="1"/>
</dbReference>
<keyword evidence="3" id="KW-1185">Reference proteome</keyword>
<evidence type="ECO:0000313" key="3">
    <source>
        <dbReference type="Proteomes" id="UP001209854"/>
    </source>
</evidence>
<gene>
    <name evidence="2" type="ORF">NX722_26055</name>
</gene>